<sequence>MSSDFVLFHVPFDVLGALYGPTSNVKVLNGDAFKKAISSEGVAIVEFYAEWCGHCKAFAKHVDEAAKILKNVIPVIAVDDATLSSQYNVKGYPTVKIFQ</sequence>
<dbReference type="PROSITE" id="PS00194">
    <property type="entry name" value="THIOREDOXIN_1"/>
    <property type="match status" value="1"/>
</dbReference>
<dbReference type="InterPro" id="IPR017937">
    <property type="entry name" value="Thioredoxin_CS"/>
</dbReference>
<name>A0AAD9UMG7_9APIC</name>
<dbReference type="Gene3D" id="3.40.30.10">
    <property type="entry name" value="Glutaredoxin"/>
    <property type="match status" value="1"/>
</dbReference>
<protein>
    <submittedName>
        <fullName evidence="2">Bifunctional Thioredoxin domain/Thioredoxin-like superfamily/Thioredoxin</fullName>
    </submittedName>
</protein>
<proteinExistence type="predicted"/>
<dbReference type="EMBL" id="JALLKP010000016">
    <property type="protein sequence ID" value="KAK2194993.1"/>
    <property type="molecule type" value="Genomic_DNA"/>
</dbReference>
<evidence type="ECO:0000313" key="2">
    <source>
        <dbReference type="EMBL" id="KAK2194993.1"/>
    </source>
</evidence>
<dbReference type="PROSITE" id="PS51352">
    <property type="entry name" value="THIOREDOXIN_2"/>
    <property type="match status" value="1"/>
</dbReference>
<dbReference type="AlphaFoldDB" id="A0AAD9UMG7"/>
<dbReference type="PRINTS" id="PR00421">
    <property type="entry name" value="THIOREDOXIN"/>
</dbReference>
<gene>
    <name evidence="2" type="ORF">BdWA1_003521</name>
</gene>
<evidence type="ECO:0000259" key="1">
    <source>
        <dbReference type="PROSITE" id="PS51352"/>
    </source>
</evidence>
<dbReference type="GeneID" id="94337818"/>
<dbReference type="GO" id="GO:0015035">
    <property type="term" value="F:protein-disulfide reductase activity"/>
    <property type="evidence" value="ECO:0007669"/>
    <property type="project" value="TreeGrafter"/>
</dbReference>
<dbReference type="InterPro" id="IPR013766">
    <property type="entry name" value="Thioredoxin_domain"/>
</dbReference>
<keyword evidence="3" id="KW-1185">Reference proteome</keyword>
<feature type="non-terminal residue" evidence="2">
    <location>
        <position position="1"/>
    </location>
</feature>
<reference evidence="2" key="1">
    <citation type="journal article" date="2023" name="Nat. Microbiol.">
        <title>Babesia duncani multi-omics identifies virulence factors and drug targets.</title>
        <authorList>
            <person name="Singh P."/>
            <person name="Lonardi S."/>
            <person name="Liang Q."/>
            <person name="Vydyam P."/>
            <person name="Khabirova E."/>
            <person name="Fang T."/>
            <person name="Gihaz S."/>
            <person name="Thekkiniath J."/>
            <person name="Munshi M."/>
            <person name="Abel S."/>
            <person name="Ciampossin L."/>
            <person name="Batugedara G."/>
            <person name="Gupta M."/>
            <person name="Lu X.M."/>
            <person name="Lenz T."/>
            <person name="Chakravarty S."/>
            <person name="Cornillot E."/>
            <person name="Hu Y."/>
            <person name="Ma W."/>
            <person name="Gonzalez L.M."/>
            <person name="Sanchez S."/>
            <person name="Estrada K."/>
            <person name="Sanchez-Flores A."/>
            <person name="Montero E."/>
            <person name="Harb O.S."/>
            <person name="Le Roch K.G."/>
            <person name="Mamoun C.B."/>
        </authorList>
    </citation>
    <scope>NUCLEOTIDE SEQUENCE</scope>
    <source>
        <strain evidence="2">WA1</strain>
    </source>
</reference>
<dbReference type="Pfam" id="PF00085">
    <property type="entry name" value="Thioredoxin"/>
    <property type="match status" value="1"/>
</dbReference>
<comment type="caution">
    <text evidence="2">The sequence shown here is derived from an EMBL/GenBank/DDBJ whole genome shotgun (WGS) entry which is preliminary data.</text>
</comment>
<dbReference type="Proteomes" id="UP001214638">
    <property type="component" value="Unassembled WGS sequence"/>
</dbReference>
<dbReference type="InterPro" id="IPR036249">
    <property type="entry name" value="Thioredoxin-like_sf"/>
</dbReference>
<dbReference type="KEGG" id="bdw:94337818"/>
<organism evidence="2 3">
    <name type="scientific">Babesia duncani</name>
    <dbReference type="NCBI Taxonomy" id="323732"/>
    <lineage>
        <taxon>Eukaryota</taxon>
        <taxon>Sar</taxon>
        <taxon>Alveolata</taxon>
        <taxon>Apicomplexa</taxon>
        <taxon>Aconoidasida</taxon>
        <taxon>Piroplasmida</taxon>
        <taxon>Babesiidae</taxon>
        <taxon>Babesia</taxon>
    </lineage>
</organism>
<dbReference type="RefSeq" id="XP_067801836.1">
    <property type="nucleotide sequence ID" value="XM_067948531.1"/>
</dbReference>
<evidence type="ECO:0000313" key="3">
    <source>
        <dbReference type="Proteomes" id="UP001214638"/>
    </source>
</evidence>
<dbReference type="GO" id="GO:0034976">
    <property type="term" value="P:response to endoplasmic reticulum stress"/>
    <property type="evidence" value="ECO:0007669"/>
    <property type="project" value="TreeGrafter"/>
</dbReference>
<feature type="domain" description="Thioredoxin" evidence="1">
    <location>
        <begin position="14"/>
        <end position="99"/>
    </location>
</feature>
<dbReference type="PANTHER" id="PTHR45815:SF3">
    <property type="entry name" value="PROTEIN DISULFIDE-ISOMERASE A6"/>
    <property type="match status" value="1"/>
</dbReference>
<accession>A0AAD9UMG7</accession>
<dbReference type="GO" id="GO:0005788">
    <property type="term" value="C:endoplasmic reticulum lumen"/>
    <property type="evidence" value="ECO:0007669"/>
    <property type="project" value="TreeGrafter"/>
</dbReference>
<dbReference type="PANTHER" id="PTHR45815">
    <property type="entry name" value="PROTEIN DISULFIDE-ISOMERASE A6"/>
    <property type="match status" value="1"/>
</dbReference>
<dbReference type="SUPFAM" id="SSF52833">
    <property type="entry name" value="Thioredoxin-like"/>
    <property type="match status" value="1"/>
</dbReference>